<gene>
    <name evidence="2" type="ORF">ACFSYJ_39010</name>
</gene>
<reference evidence="3" key="1">
    <citation type="journal article" date="2019" name="Int. J. Syst. Evol. Microbiol.">
        <title>The Global Catalogue of Microorganisms (GCM) 10K type strain sequencing project: providing services to taxonomists for standard genome sequencing and annotation.</title>
        <authorList>
            <consortium name="The Broad Institute Genomics Platform"/>
            <consortium name="The Broad Institute Genome Sequencing Center for Infectious Disease"/>
            <person name="Wu L."/>
            <person name="Ma J."/>
        </authorList>
    </citation>
    <scope>NUCLEOTIDE SEQUENCE [LARGE SCALE GENOMIC DNA]</scope>
    <source>
        <strain evidence="3">CGMCC 4.7643</strain>
    </source>
</reference>
<dbReference type="Proteomes" id="UP001597419">
    <property type="component" value="Unassembled WGS sequence"/>
</dbReference>
<feature type="region of interest" description="Disordered" evidence="1">
    <location>
        <begin position="98"/>
        <end position="129"/>
    </location>
</feature>
<keyword evidence="3" id="KW-1185">Reference proteome</keyword>
<comment type="caution">
    <text evidence="2">The sequence shown here is derived from an EMBL/GenBank/DDBJ whole genome shotgun (WGS) entry which is preliminary data.</text>
</comment>
<evidence type="ECO:0000313" key="2">
    <source>
        <dbReference type="EMBL" id="MFD2464662.1"/>
    </source>
</evidence>
<evidence type="ECO:0000313" key="3">
    <source>
        <dbReference type="Proteomes" id="UP001597419"/>
    </source>
</evidence>
<accession>A0ABW5GUU7</accession>
<feature type="compositionally biased region" description="Basic and acidic residues" evidence="1">
    <location>
        <begin position="98"/>
        <end position="114"/>
    </location>
</feature>
<sequence length="129" mass="14098">MNTSEQKTGGELRVLYQLHTELTILTPALTVAPGTPETATMTAGLRETTAAAAELLAAAEPEALDHIRRALAYAAAHDFAAACSDLAYAQHRLSVLLRRDDRPRRPDAAREPTLRWRIGTSPSRELDRP</sequence>
<name>A0ABW5GUU7_9PSEU</name>
<dbReference type="RefSeq" id="WP_345385919.1">
    <property type="nucleotide sequence ID" value="NZ_BAABHG010000001.1"/>
</dbReference>
<protein>
    <submittedName>
        <fullName evidence="2">Uncharacterized protein</fullName>
    </submittedName>
</protein>
<evidence type="ECO:0000256" key="1">
    <source>
        <dbReference type="SAM" id="MobiDB-lite"/>
    </source>
</evidence>
<organism evidence="2 3">
    <name type="scientific">Amycolatopsis samaneae</name>
    <dbReference type="NCBI Taxonomy" id="664691"/>
    <lineage>
        <taxon>Bacteria</taxon>
        <taxon>Bacillati</taxon>
        <taxon>Actinomycetota</taxon>
        <taxon>Actinomycetes</taxon>
        <taxon>Pseudonocardiales</taxon>
        <taxon>Pseudonocardiaceae</taxon>
        <taxon>Amycolatopsis</taxon>
    </lineage>
</organism>
<proteinExistence type="predicted"/>
<dbReference type="EMBL" id="JBHUKU010000026">
    <property type="protein sequence ID" value="MFD2464662.1"/>
    <property type="molecule type" value="Genomic_DNA"/>
</dbReference>